<dbReference type="GO" id="GO:0005185">
    <property type="term" value="F:neurohypophyseal hormone activity"/>
    <property type="evidence" value="ECO:0007669"/>
    <property type="project" value="InterPro"/>
</dbReference>
<keyword evidence="10" id="KW-0732">Signal</keyword>
<dbReference type="Bgee" id="ENSOCUG00000008352">
    <property type="expression patterns" value="Expressed in liver and 1 other cell type or tissue"/>
</dbReference>
<dbReference type="Pfam" id="PF00220">
    <property type="entry name" value="Hormone_4"/>
    <property type="match status" value="1"/>
</dbReference>
<dbReference type="GO" id="GO:0005615">
    <property type="term" value="C:extracellular space"/>
    <property type="evidence" value="ECO:0007669"/>
    <property type="project" value="TreeGrafter"/>
</dbReference>
<evidence type="ECO:0000256" key="5">
    <source>
        <dbReference type="ARBA" id="ARBA00023157"/>
    </source>
</evidence>
<evidence type="ECO:0000256" key="10">
    <source>
        <dbReference type="SAM" id="SignalP"/>
    </source>
</evidence>
<keyword evidence="2" id="KW-0165">Cleavage on pair of basic residues</keyword>
<feature type="chain" id="PRO_5023853747" description="Oxytocin-neurophysin 1" evidence="10">
    <location>
        <begin position="20"/>
        <end position="173"/>
    </location>
</feature>
<feature type="signal peptide" evidence="10">
    <location>
        <begin position="1"/>
        <end position="19"/>
    </location>
</feature>
<evidence type="ECO:0000256" key="1">
    <source>
        <dbReference type="ARBA" id="ARBA00007369"/>
    </source>
</evidence>
<sequence length="173" mass="17973">MAGPSLACCLLGLLALTSACYIQNCPLGGKRAALDRDVRKCLPCGPAGKGRCFGPSICCADELGCFVGTAEALRCQEENFLPSPCQSGQKPCGSGGRCAAAGVCCSAGEWAAGFPQWGAGPGRAAPNRTSPCRRLPHRSHLRPRGRLLRALSTEGPDPSDRTPQPLPGIIKIK</sequence>
<evidence type="ECO:0000256" key="6">
    <source>
        <dbReference type="ARBA" id="ARBA00037658"/>
    </source>
</evidence>
<feature type="region of interest" description="Disordered" evidence="9">
    <location>
        <begin position="143"/>
        <end position="173"/>
    </location>
</feature>
<dbReference type="InterPro" id="IPR022423">
    <property type="entry name" value="Neurohypophysial_hormone_CS"/>
</dbReference>
<dbReference type="SMART" id="SM00003">
    <property type="entry name" value="NH"/>
    <property type="match status" value="1"/>
</dbReference>
<dbReference type="Proteomes" id="UP000001811">
    <property type="component" value="Chromosome 4"/>
</dbReference>
<comment type="function">
    <text evidence="6">Neurophysin 1 specifically binds oxytocin.</text>
</comment>
<evidence type="ECO:0000256" key="2">
    <source>
        <dbReference type="ARBA" id="ARBA00022685"/>
    </source>
</evidence>
<dbReference type="STRING" id="9986.ENSOCUP00000045888"/>
<dbReference type="PRINTS" id="PR00831">
    <property type="entry name" value="NEUROPHYSIN"/>
</dbReference>
<organism evidence="11 12">
    <name type="scientific">Oryctolagus cuniculus</name>
    <name type="common">Rabbit</name>
    <dbReference type="NCBI Taxonomy" id="9986"/>
    <lineage>
        <taxon>Eukaryota</taxon>
        <taxon>Metazoa</taxon>
        <taxon>Chordata</taxon>
        <taxon>Craniata</taxon>
        <taxon>Vertebrata</taxon>
        <taxon>Euteleostomi</taxon>
        <taxon>Mammalia</taxon>
        <taxon>Eutheria</taxon>
        <taxon>Euarchontoglires</taxon>
        <taxon>Glires</taxon>
        <taxon>Lagomorpha</taxon>
        <taxon>Leporidae</taxon>
        <taxon>Oryctolagus</taxon>
    </lineage>
</organism>
<reference evidence="11" key="2">
    <citation type="submission" date="2025-08" db="UniProtKB">
        <authorList>
            <consortium name="Ensembl"/>
        </authorList>
    </citation>
    <scope>IDENTIFICATION</scope>
    <source>
        <strain evidence="11">Thorbecke</strain>
    </source>
</reference>
<evidence type="ECO:0000313" key="11">
    <source>
        <dbReference type="Ensembl" id="ENSOCUP00000045888.1"/>
    </source>
</evidence>
<dbReference type="SUPFAM" id="SSF49606">
    <property type="entry name" value="Neurophysin II"/>
    <property type="match status" value="1"/>
</dbReference>
<keyword evidence="5" id="KW-1015">Disulfide bond</keyword>
<dbReference type="GO" id="GO:0031855">
    <property type="term" value="F:oxytocin receptor binding"/>
    <property type="evidence" value="ECO:0007669"/>
    <property type="project" value="TreeGrafter"/>
</dbReference>
<reference evidence="11" key="3">
    <citation type="submission" date="2025-09" db="UniProtKB">
        <authorList>
            <consortium name="Ensembl"/>
        </authorList>
    </citation>
    <scope>IDENTIFICATION</scope>
    <source>
        <strain evidence="11">Thorbecke</strain>
    </source>
</reference>
<dbReference type="SMR" id="A0A5F9DJV3"/>
<dbReference type="PANTHER" id="PTHR11681:SF2">
    <property type="entry name" value="OXYTOCIN-NEUROPHYSIN 1"/>
    <property type="match status" value="1"/>
</dbReference>
<dbReference type="InterPro" id="IPR000981">
    <property type="entry name" value="Neurhyp_horm"/>
</dbReference>
<evidence type="ECO:0000256" key="9">
    <source>
        <dbReference type="SAM" id="MobiDB-lite"/>
    </source>
</evidence>
<dbReference type="PANTHER" id="PTHR11681">
    <property type="entry name" value="NEUROPHYSIN"/>
    <property type="match status" value="1"/>
</dbReference>
<evidence type="ECO:0000256" key="3">
    <source>
        <dbReference type="ARBA" id="ARBA00022702"/>
    </source>
</evidence>
<dbReference type="EMBL" id="AAGW02060608">
    <property type="status" value="NOT_ANNOTATED_CDS"/>
    <property type="molecule type" value="Genomic_DNA"/>
</dbReference>
<dbReference type="GeneTree" id="ENSGT00390000004511"/>
<reference evidence="11 12" key="1">
    <citation type="journal article" date="2011" name="Nature">
        <title>A high-resolution map of human evolutionary constraint using 29 mammals.</title>
        <authorList>
            <person name="Lindblad-Toh K."/>
            <person name="Garber M."/>
            <person name="Zuk O."/>
            <person name="Lin M.F."/>
            <person name="Parker B.J."/>
            <person name="Washietl S."/>
            <person name="Kheradpour P."/>
            <person name="Ernst J."/>
            <person name="Jordan G."/>
            <person name="Mauceli E."/>
            <person name="Ward L.D."/>
            <person name="Lowe C.B."/>
            <person name="Holloway A.K."/>
            <person name="Clamp M."/>
            <person name="Gnerre S."/>
            <person name="Alfoldi J."/>
            <person name="Beal K."/>
            <person name="Chang J."/>
            <person name="Clawson H."/>
            <person name="Cuff J."/>
            <person name="Di Palma F."/>
            <person name="Fitzgerald S."/>
            <person name="Flicek P."/>
            <person name="Guttman M."/>
            <person name="Hubisz M.J."/>
            <person name="Jaffe D.B."/>
            <person name="Jungreis I."/>
            <person name="Kent W.J."/>
            <person name="Kostka D."/>
            <person name="Lara M."/>
            <person name="Martins A.L."/>
            <person name="Massingham T."/>
            <person name="Moltke I."/>
            <person name="Raney B.J."/>
            <person name="Rasmussen M.D."/>
            <person name="Robinson J."/>
            <person name="Stark A."/>
            <person name="Vilella A.J."/>
            <person name="Wen J."/>
            <person name="Xie X."/>
            <person name="Zody M.C."/>
            <person name="Baldwin J."/>
            <person name="Bloom T."/>
            <person name="Chin C.W."/>
            <person name="Heiman D."/>
            <person name="Nicol R."/>
            <person name="Nusbaum C."/>
            <person name="Young S."/>
            <person name="Wilkinson J."/>
            <person name="Worley K.C."/>
            <person name="Kovar C.L."/>
            <person name="Muzny D.M."/>
            <person name="Gibbs R.A."/>
            <person name="Cree A."/>
            <person name="Dihn H.H."/>
            <person name="Fowler G."/>
            <person name="Jhangiani S."/>
            <person name="Joshi V."/>
            <person name="Lee S."/>
            <person name="Lewis L.R."/>
            <person name="Nazareth L.V."/>
            <person name="Okwuonu G."/>
            <person name="Santibanez J."/>
            <person name="Warren W.C."/>
            <person name="Mardis E.R."/>
            <person name="Weinstock G.M."/>
            <person name="Wilson R.K."/>
            <person name="Delehaunty K."/>
            <person name="Dooling D."/>
            <person name="Fronik C."/>
            <person name="Fulton L."/>
            <person name="Fulton B."/>
            <person name="Graves T."/>
            <person name="Minx P."/>
            <person name="Sodergren E."/>
            <person name="Birney E."/>
            <person name="Margulies E.H."/>
            <person name="Herrero J."/>
            <person name="Green E.D."/>
            <person name="Haussler D."/>
            <person name="Siepel A."/>
            <person name="Goldman N."/>
            <person name="Pollard K.S."/>
            <person name="Pedersen J.S."/>
            <person name="Lander E.S."/>
            <person name="Kellis M."/>
        </authorList>
    </citation>
    <scope>NUCLEOTIDE SEQUENCE [LARGE SCALE GENOMIC DNA]</scope>
    <source>
        <strain evidence="11 12">Thorbecke inbred</strain>
    </source>
</reference>
<protein>
    <recommendedName>
        <fullName evidence="7">Oxytocin-neurophysin 1</fullName>
    </recommendedName>
</protein>
<dbReference type="GO" id="GO:0031894">
    <property type="term" value="F:V1A vasopressin receptor binding"/>
    <property type="evidence" value="ECO:0007669"/>
    <property type="project" value="TreeGrafter"/>
</dbReference>
<dbReference type="Gene3D" id="2.60.9.10">
    <property type="entry name" value="Neurohypophysial hormone domain"/>
    <property type="match status" value="1"/>
</dbReference>
<dbReference type="FunCoup" id="A0A5F9DJV3">
    <property type="interactions" value="41"/>
</dbReference>
<dbReference type="InParanoid" id="A0A5F9DJV3"/>
<proteinExistence type="inferred from homology"/>
<dbReference type="GO" id="GO:0030141">
    <property type="term" value="C:secretory granule"/>
    <property type="evidence" value="ECO:0007669"/>
    <property type="project" value="TreeGrafter"/>
</dbReference>
<keyword evidence="3" id="KW-0372">Hormone</keyword>
<evidence type="ECO:0000313" key="12">
    <source>
        <dbReference type="Proteomes" id="UP000001811"/>
    </source>
</evidence>
<evidence type="ECO:0000256" key="4">
    <source>
        <dbReference type="ARBA" id="ARBA00022815"/>
    </source>
</evidence>
<gene>
    <name evidence="11" type="primary">OXT</name>
</gene>
<name>A0A5F9DJV3_RABIT</name>
<dbReference type="Pfam" id="PF00184">
    <property type="entry name" value="Hormone_5"/>
    <property type="match status" value="1"/>
</dbReference>
<evidence type="ECO:0000256" key="8">
    <source>
        <dbReference type="ARBA" id="ARBA00045158"/>
    </source>
</evidence>
<dbReference type="PROSITE" id="PS00264">
    <property type="entry name" value="NEUROHYPOPHYS_HORM"/>
    <property type="match status" value="1"/>
</dbReference>
<keyword evidence="12" id="KW-1185">Reference proteome</keyword>
<dbReference type="Ensembl" id="ENSOCUT00000063061.1">
    <property type="protein sequence ID" value="ENSOCUP00000045888.1"/>
    <property type="gene ID" value="ENSOCUG00000008352.3"/>
</dbReference>
<comment type="function">
    <text evidence="8">Oxytocin causes contraction of the smooth muscle of the uterus and of the mammary gland. Acts by binding to oxytocin receptor (OXTR).</text>
</comment>
<comment type="similarity">
    <text evidence="1">Belongs to the vasopressin/oxytocin family.</text>
</comment>
<dbReference type="FunFam" id="2.60.9.10:FF:000001">
    <property type="entry name" value="oxytocin-neurophysin 1"/>
    <property type="match status" value="1"/>
</dbReference>
<dbReference type="InterPro" id="IPR036387">
    <property type="entry name" value="Neurhyp_horm_dom_sf"/>
</dbReference>
<dbReference type="GO" id="GO:0120162">
    <property type="term" value="P:positive regulation of cold-induced thermogenesis"/>
    <property type="evidence" value="ECO:0007669"/>
    <property type="project" value="Ensembl"/>
</dbReference>
<dbReference type="AlphaFoldDB" id="A0A5F9DJV3"/>
<accession>A0A5F9DJV3</accession>
<evidence type="ECO:0000256" key="7">
    <source>
        <dbReference type="ARBA" id="ARBA00040473"/>
    </source>
</evidence>
<keyword evidence="4" id="KW-0027">Amidation</keyword>